<reference evidence="1 2" key="1">
    <citation type="submission" date="2024-05" db="EMBL/GenBank/DDBJ databases">
        <title>Microbispora sp.ZYX-F-249.</title>
        <authorList>
            <person name="Xie H."/>
        </authorList>
    </citation>
    <scope>NUCLEOTIDE SEQUENCE [LARGE SCALE GENOMIC DNA]</scope>
    <source>
        <strain evidence="1 2">ZYX-F-249</strain>
    </source>
</reference>
<protein>
    <submittedName>
        <fullName evidence="1">Uncharacterized protein</fullName>
    </submittedName>
</protein>
<evidence type="ECO:0000313" key="2">
    <source>
        <dbReference type="Proteomes" id="UP001447516"/>
    </source>
</evidence>
<accession>A0ABV0AFY6</accession>
<sequence length="69" mass="7515">MLALPVYRRDDTMAKVIHPRRLFTVPGTGVADLGVIETLHVASLTKPHTKIDPGSHGELVFRVGQMIGP</sequence>
<dbReference type="RefSeq" id="WP_346224184.1">
    <property type="nucleotide sequence ID" value="NZ_JBDJAW010000002.1"/>
</dbReference>
<evidence type="ECO:0000313" key="1">
    <source>
        <dbReference type="EMBL" id="MEN3534074.1"/>
    </source>
</evidence>
<dbReference type="EMBL" id="JBDJAW010000002">
    <property type="protein sequence ID" value="MEN3534074.1"/>
    <property type="molecule type" value="Genomic_DNA"/>
</dbReference>
<comment type="caution">
    <text evidence="1">The sequence shown here is derived from an EMBL/GenBank/DDBJ whole genome shotgun (WGS) entry which is preliminary data.</text>
</comment>
<dbReference type="Proteomes" id="UP001447516">
    <property type="component" value="Unassembled WGS sequence"/>
</dbReference>
<keyword evidence="2" id="KW-1185">Reference proteome</keyword>
<proteinExistence type="predicted"/>
<organism evidence="1 2">
    <name type="scientific">Microbispora maris</name>
    <dbReference type="NCBI Taxonomy" id="3144104"/>
    <lineage>
        <taxon>Bacteria</taxon>
        <taxon>Bacillati</taxon>
        <taxon>Actinomycetota</taxon>
        <taxon>Actinomycetes</taxon>
        <taxon>Streptosporangiales</taxon>
        <taxon>Streptosporangiaceae</taxon>
        <taxon>Microbispora</taxon>
    </lineage>
</organism>
<name>A0ABV0AFY6_9ACTN</name>
<gene>
    <name evidence="1" type="ORF">AAH991_03085</name>
</gene>